<dbReference type="Pfam" id="PF00392">
    <property type="entry name" value="GntR"/>
    <property type="match status" value="1"/>
</dbReference>
<sequence>MAVTVQINLDRSSPVPLYHQVASAIERSIDAGELPTGTFLETEIAMASRLGISRPTARQALQELVDKGRLVRKRGVGTQVAPDRIRRSVELTSLHDDLAGSGRLPETRIRGHVTIEADAEISRLLEVPEGTEVVRLDRLRLADGAPLALMRNYLPARTAPTAEELATDGLYAALRARGIRPHVARQRIGARTVTGEEAPLLDEPAGAALLTMERTAYDGSGVIIEHGSHVYRASRYMFDTTVFAD</sequence>
<feature type="domain" description="HTH gntR-type" evidence="4">
    <location>
        <begin position="15"/>
        <end position="83"/>
    </location>
</feature>
<dbReference type="PANTHER" id="PTHR44846">
    <property type="entry name" value="MANNOSYL-D-GLYCERATE TRANSPORT/METABOLISM SYSTEM REPRESSOR MNGR-RELATED"/>
    <property type="match status" value="1"/>
</dbReference>
<dbReference type="InterPro" id="IPR000524">
    <property type="entry name" value="Tscrpt_reg_HTH_GntR"/>
</dbReference>
<dbReference type="RefSeq" id="WP_123303590.1">
    <property type="nucleotide sequence ID" value="NZ_RKHK01000001.1"/>
</dbReference>
<dbReference type="InterPro" id="IPR011663">
    <property type="entry name" value="UTRA"/>
</dbReference>
<dbReference type="PRINTS" id="PR00035">
    <property type="entry name" value="HTHGNTR"/>
</dbReference>
<keyword evidence="2" id="KW-0238">DNA-binding</keyword>
<comment type="caution">
    <text evidence="5">The sequence shown here is derived from an EMBL/GenBank/DDBJ whole genome shotgun (WGS) entry which is preliminary data.</text>
</comment>
<keyword evidence="6" id="KW-1185">Reference proteome</keyword>
<dbReference type="Proteomes" id="UP000280668">
    <property type="component" value="Unassembled WGS sequence"/>
</dbReference>
<dbReference type="PROSITE" id="PS50949">
    <property type="entry name" value="HTH_GNTR"/>
    <property type="match status" value="1"/>
</dbReference>
<evidence type="ECO:0000256" key="2">
    <source>
        <dbReference type="ARBA" id="ARBA00023125"/>
    </source>
</evidence>
<dbReference type="GO" id="GO:0003677">
    <property type="term" value="F:DNA binding"/>
    <property type="evidence" value="ECO:0007669"/>
    <property type="project" value="UniProtKB-KW"/>
</dbReference>
<dbReference type="Gene3D" id="1.10.10.10">
    <property type="entry name" value="Winged helix-like DNA-binding domain superfamily/Winged helix DNA-binding domain"/>
    <property type="match status" value="1"/>
</dbReference>
<reference evidence="5 6" key="1">
    <citation type="submission" date="2018-11" db="EMBL/GenBank/DDBJ databases">
        <title>Sequencing the genomes of 1000 actinobacteria strains.</title>
        <authorList>
            <person name="Klenk H.-P."/>
        </authorList>
    </citation>
    <scope>NUCLEOTIDE SEQUENCE [LARGE SCALE GENOMIC DNA]</scope>
    <source>
        <strain evidence="5 6">DSM 11294</strain>
    </source>
</reference>
<dbReference type="SUPFAM" id="SSF64288">
    <property type="entry name" value="Chorismate lyase-like"/>
    <property type="match status" value="1"/>
</dbReference>
<organism evidence="5 6">
    <name type="scientific">Bogoriella caseilytica</name>
    <dbReference type="NCBI Taxonomy" id="56055"/>
    <lineage>
        <taxon>Bacteria</taxon>
        <taxon>Bacillati</taxon>
        <taxon>Actinomycetota</taxon>
        <taxon>Actinomycetes</taxon>
        <taxon>Micrococcales</taxon>
        <taxon>Bogoriellaceae</taxon>
        <taxon>Bogoriella</taxon>
    </lineage>
</organism>
<evidence type="ECO:0000313" key="6">
    <source>
        <dbReference type="Proteomes" id="UP000280668"/>
    </source>
</evidence>
<name>A0A3N2BD05_9MICO</name>
<dbReference type="PANTHER" id="PTHR44846:SF17">
    <property type="entry name" value="GNTR-FAMILY TRANSCRIPTIONAL REGULATOR"/>
    <property type="match status" value="1"/>
</dbReference>
<evidence type="ECO:0000256" key="1">
    <source>
        <dbReference type="ARBA" id="ARBA00023015"/>
    </source>
</evidence>
<dbReference type="CDD" id="cd07377">
    <property type="entry name" value="WHTH_GntR"/>
    <property type="match status" value="1"/>
</dbReference>
<dbReference type="InterPro" id="IPR028978">
    <property type="entry name" value="Chorismate_lyase_/UTRA_dom_sf"/>
</dbReference>
<dbReference type="SMART" id="SM00866">
    <property type="entry name" value="UTRA"/>
    <property type="match status" value="1"/>
</dbReference>
<dbReference type="Gene3D" id="3.40.1410.10">
    <property type="entry name" value="Chorismate lyase-like"/>
    <property type="match status" value="1"/>
</dbReference>
<evidence type="ECO:0000259" key="4">
    <source>
        <dbReference type="PROSITE" id="PS50949"/>
    </source>
</evidence>
<dbReference type="SMART" id="SM00345">
    <property type="entry name" value="HTH_GNTR"/>
    <property type="match status" value="1"/>
</dbReference>
<dbReference type="OrthoDB" id="3194402at2"/>
<protein>
    <submittedName>
        <fullName evidence="5">GntR family transcriptional regulator</fullName>
    </submittedName>
</protein>
<dbReference type="InterPro" id="IPR036390">
    <property type="entry name" value="WH_DNA-bd_sf"/>
</dbReference>
<dbReference type="AlphaFoldDB" id="A0A3N2BD05"/>
<dbReference type="InterPro" id="IPR050679">
    <property type="entry name" value="Bact_HTH_transcr_reg"/>
</dbReference>
<gene>
    <name evidence="5" type="ORF">EDD31_1497</name>
</gene>
<dbReference type="GO" id="GO:0003700">
    <property type="term" value="F:DNA-binding transcription factor activity"/>
    <property type="evidence" value="ECO:0007669"/>
    <property type="project" value="InterPro"/>
</dbReference>
<dbReference type="EMBL" id="RKHK01000001">
    <property type="protein sequence ID" value="ROR73131.1"/>
    <property type="molecule type" value="Genomic_DNA"/>
</dbReference>
<evidence type="ECO:0000256" key="3">
    <source>
        <dbReference type="ARBA" id="ARBA00023163"/>
    </source>
</evidence>
<dbReference type="SUPFAM" id="SSF46785">
    <property type="entry name" value="Winged helix' DNA-binding domain"/>
    <property type="match status" value="1"/>
</dbReference>
<keyword evidence="1" id="KW-0805">Transcription regulation</keyword>
<dbReference type="GO" id="GO:0045892">
    <property type="term" value="P:negative regulation of DNA-templated transcription"/>
    <property type="evidence" value="ECO:0007669"/>
    <property type="project" value="TreeGrafter"/>
</dbReference>
<dbReference type="Pfam" id="PF07702">
    <property type="entry name" value="UTRA"/>
    <property type="match status" value="1"/>
</dbReference>
<accession>A0A3N2BD05</accession>
<keyword evidence="3" id="KW-0804">Transcription</keyword>
<proteinExistence type="predicted"/>
<dbReference type="InterPro" id="IPR036388">
    <property type="entry name" value="WH-like_DNA-bd_sf"/>
</dbReference>
<evidence type="ECO:0000313" key="5">
    <source>
        <dbReference type="EMBL" id="ROR73131.1"/>
    </source>
</evidence>